<sequence length="66" mass="7847">MDRALPRPLSLTRPGRPVQRLVRLLRQWQQNARSRRQLASLDDRLLADVGISRSEREAELNKPFWR</sequence>
<evidence type="ECO:0000313" key="3">
    <source>
        <dbReference type="Proteomes" id="UP000236023"/>
    </source>
</evidence>
<dbReference type="AlphaFoldDB" id="A0A2N8T9U5"/>
<name>A0A2N8T9U5_STUST</name>
<comment type="caution">
    <text evidence="2">The sequence shown here is derived from an EMBL/GenBank/DDBJ whole genome shotgun (WGS) entry which is preliminary data.</text>
</comment>
<dbReference type="EMBL" id="POUT01000001">
    <property type="protein sequence ID" value="PNG11455.1"/>
    <property type="molecule type" value="Genomic_DNA"/>
</dbReference>
<organism evidence="2 3">
    <name type="scientific">Stutzerimonas stutzeri</name>
    <name type="common">Pseudomonas stutzeri</name>
    <dbReference type="NCBI Taxonomy" id="316"/>
    <lineage>
        <taxon>Bacteria</taxon>
        <taxon>Pseudomonadati</taxon>
        <taxon>Pseudomonadota</taxon>
        <taxon>Gammaproteobacteria</taxon>
        <taxon>Pseudomonadales</taxon>
        <taxon>Pseudomonadaceae</taxon>
        <taxon>Stutzerimonas</taxon>
    </lineage>
</organism>
<dbReference type="Proteomes" id="UP000236023">
    <property type="component" value="Unassembled WGS sequence"/>
</dbReference>
<evidence type="ECO:0000313" key="2">
    <source>
        <dbReference type="EMBL" id="PNG11455.1"/>
    </source>
</evidence>
<accession>A0A2N8T9U5</accession>
<dbReference type="InterPro" id="IPR009506">
    <property type="entry name" value="YjiS-like"/>
</dbReference>
<reference evidence="2 3" key="1">
    <citation type="submission" date="2018-01" db="EMBL/GenBank/DDBJ databases">
        <title>Denitrification phenotypes of diverse strains of Pseudomonas stutzeri.</title>
        <authorList>
            <person name="Milligan D.A."/>
            <person name="Bergaust L."/>
            <person name="Bakken L.R."/>
            <person name="Frostegard A."/>
        </authorList>
    </citation>
    <scope>NUCLEOTIDE SEQUENCE [LARGE SCALE GENOMIC DNA]</scope>
    <source>
        <strain evidence="2 3">24a75</strain>
    </source>
</reference>
<gene>
    <name evidence="2" type="ORF">CXK94_02420</name>
</gene>
<evidence type="ECO:0000259" key="1">
    <source>
        <dbReference type="Pfam" id="PF06568"/>
    </source>
</evidence>
<feature type="domain" description="YjiS-like" evidence="1">
    <location>
        <begin position="21"/>
        <end position="57"/>
    </location>
</feature>
<dbReference type="Pfam" id="PF06568">
    <property type="entry name" value="YjiS-like"/>
    <property type="match status" value="1"/>
</dbReference>
<dbReference type="RefSeq" id="WP_037044231.1">
    <property type="nucleotide sequence ID" value="NZ_JAMOHU010000034.1"/>
</dbReference>
<proteinExistence type="predicted"/>
<protein>
    <submittedName>
        <fullName evidence="2">DUF1127 domain-containing protein</fullName>
    </submittedName>
</protein>